<dbReference type="PANTHER" id="PTHR11022:SF41">
    <property type="entry name" value="PEPTIDOGLYCAN-RECOGNITION PROTEIN LC-RELATED"/>
    <property type="match status" value="1"/>
</dbReference>
<dbReference type="GO" id="GO:0008745">
    <property type="term" value="F:N-acetylmuramoyl-L-alanine amidase activity"/>
    <property type="evidence" value="ECO:0007669"/>
    <property type="project" value="InterPro"/>
</dbReference>
<accession>A0A1B0CHT7</accession>
<dbReference type="VEuPathDB" id="VectorBase:LLONM1_000037"/>
<organism evidence="5 6">
    <name type="scientific">Lutzomyia longipalpis</name>
    <name type="common">Sand fly</name>
    <dbReference type="NCBI Taxonomy" id="7200"/>
    <lineage>
        <taxon>Eukaryota</taxon>
        <taxon>Metazoa</taxon>
        <taxon>Ecdysozoa</taxon>
        <taxon>Arthropoda</taxon>
        <taxon>Hexapoda</taxon>
        <taxon>Insecta</taxon>
        <taxon>Pterygota</taxon>
        <taxon>Neoptera</taxon>
        <taxon>Endopterygota</taxon>
        <taxon>Diptera</taxon>
        <taxon>Nematocera</taxon>
        <taxon>Psychodoidea</taxon>
        <taxon>Psychodidae</taxon>
        <taxon>Lutzomyia</taxon>
        <taxon>Lutzomyia</taxon>
    </lineage>
</organism>
<evidence type="ECO:0000256" key="1">
    <source>
        <dbReference type="ARBA" id="ARBA00007553"/>
    </source>
</evidence>
<evidence type="ECO:0000256" key="2">
    <source>
        <dbReference type="ARBA" id="ARBA00022588"/>
    </source>
</evidence>
<dbReference type="GO" id="GO:0045087">
    <property type="term" value="P:innate immune response"/>
    <property type="evidence" value="ECO:0007669"/>
    <property type="project" value="UniProtKB-KW"/>
</dbReference>
<dbReference type="VEuPathDB" id="VectorBase:LLOJ003999"/>
<proteinExistence type="inferred from homology"/>
<feature type="domain" description="Peptidoglycan recognition protein family" evidence="4">
    <location>
        <begin position="1"/>
        <end position="110"/>
    </location>
</feature>
<dbReference type="GO" id="GO:0009253">
    <property type="term" value="P:peptidoglycan catabolic process"/>
    <property type="evidence" value="ECO:0007669"/>
    <property type="project" value="InterPro"/>
</dbReference>
<dbReference type="EMBL" id="AJWK01012694">
    <property type="status" value="NOT_ANNOTATED_CDS"/>
    <property type="molecule type" value="Genomic_DNA"/>
</dbReference>
<dbReference type="SMART" id="SM00701">
    <property type="entry name" value="PGRP"/>
    <property type="match status" value="1"/>
</dbReference>
<evidence type="ECO:0000256" key="3">
    <source>
        <dbReference type="ARBA" id="ARBA00022859"/>
    </source>
</evidence>
<dbReference type="InterPro" id="IPR015510">
    <property type="entry name" value="PGRP"/>
</dbReference>
<dbReference type="Gene3D" id="3.40.80.10">
    <property type="entry name" value="Peptidoglycan recognition protein-like"/>
    <property type="match status" value="1"/>
</dbReference>
<dbReference type="SUPFAM" id="SSF55846">
    <property type="entry name" value="N-acetylmuramoyl-L-alanine amidase-like"/>
    <property type="match status" value="1"/>
</dbReference>
<dbReference type="CDD" id="cd06583">
    <property type="entry name" value="PGRP"/>
    <property type="match status" value="1"/>
</dbReference>
<dbReference type="GO" id="GO:0008270">
    <property type="term" value="F:zinc ion binding"/>
    <property type="evidence" value="ECO:0007669"/>
    <property type="project" value="InterPro"/>
</dbReference>
<dbReference type="Pfam" id="PF01510">
    <property type="entry name" value="Amidase_2"/>
    <property type="match status" value="1"/>
</dbReference>
<keyword evidence="2" id="KW-0399">Innate immunity</keyword>
<dbReference type="InterPro" id="IPR036505">
    <property type="entry name" value="Amidase/PGRP_sf"/>
</dbReference>
<dbReference type="AlphaFoldDB" id="A0A1B0CHT7"/>
<comment type="similarity">
    <text evidence="1">Belongs to the N-acetylmuramoyl-L-alanine amidase 2 family.</text>
</comment>
<keyword evidence="6" id="KW-1185">Reference proteome</keyword>
<evidence type="ECO:0000313" key="5">
    <source>
        <dbReference type="EnsemblMetazoa" id="LLOJ003999-PA"/>
    </source>
</evidence>
<dbReference type="EnsemblMetazoa" id="LLOJ003999-RA">
    <property type="protein sequence ID" value="LLOJ003999-PA"/>
    <property type="gene ID" value="LLOJ003999"/>
</dbReference>
<dbReference type="PANTHER" id="PTHR11022">
    <property type="entry name" value="PEPTIDOGLYCAN RECOGNITION PROTEIN"/>
    <property type="match status" value="1"/>
</dbReference>
<dbReference type="InterPro" id="IPR002502">
    <property type="entry name" value="Amidase_domain"/>
</dbReference>
<dbReference type="Proteomes" id="UP000092461">
    <property type="component" value="Unassembled WGS sequence"/>
</dbReference>
<name>A0A1B0CHT7_LUTLO</name>
<dbReference type="InterPro" id="IPR006619">
    <property type="entry name" value="PGRP_domain_met/bac"/>
</dbReference>
<evidence type="ECO:0000313" key="6">
    <source>
        <dbReference type="Proteomes" id="UP000092461"/>
    </source>
</evidence>
<evidence type="ECO:0000259" key="4">
    <source>
        <dbReference type="SMART" id="SM00701"/>
    </source>
</evidence>
<reference evidence="5" key="1">
    <citation type="submission" date="2020-05" db="UniProtKB">
        <authorList>
            <consortium name="EnsemblMetazoa"/>
        </authorList>
    </citation>
    <scope>IDENTIFICATION</scope>
    <source>
        <strain evidence="5">Jacobina</strain>
    </source>
</reference>
<protein>
    <recommendedName>
        <fullName evidence="4">Peptidoglycan recognition protein family domain-containing protein</fullName>
    </recommendedName>
</protein>
<sequence length="110" mass="12470">MEDPVYVDEPFPYVIITHTATESGINQAEMVYLVRIIQSFHIESRGWDDIGYNFLIGGDGSAYEGRGWNKMGSHTYGYNRKGFGIAFVGTYMNTLPPQISMDVCKMMIEK</sequence>
<keyword evidence="3" id="KW-0391">Immunity</keyword>